<keyword evidence="2" id="KW-1185">Reference proteome</keyword>
<evidence type="ECO:0000313" key="2">
    <source>
        <dbReference type="Proteomes" id="UP001652660"/>
    </source>
</evidence>
<dbReference type="Gene3D" id="1.20.1280.50">
    <property type="match status" value="1"/>
</dbReference>
<reference evidence="3" key="2">
    <citation type="submission" date="2025-08" db="UniProtKB">
        <authorList>
            <consortium name="RefSeq"/>
        </authorList>
    </citation>
    <scope>IDENTIFICATION</scope>
    <source>
        <tissue evidence="3">Leaves</tissue>
    </source>
</reference>
<feature type="domain" description="F-box" evidence="1">
    <location>
        <begin position="9"/>
        <end position="48"/>
    </location>
</feature>
<dbReference type="AlphaFoldDB" id="A0A6P6WSQ9"/>
<dbReference type="SUPFAM" id="SSF52058">
    <property type="entry name" value="L domain-like"/>
    <property type="match status" value="1"/>
</dbReference>
<dbReference type="PANTHER" id="PTHR34145:SF28">
    <property type="entry name" value="F-BOX DOMAIN-CONTAINING PROTEIN"/>
    <property type="match status" value="1"/>
</dbReference>
<name>A0A6P6WSQ9_COFAR</name>
<dbReference type="InterPro" id="IPR032675">
    <property type="entry name" value="LRR_dom_sf"/>
</dbReference>
<evidence type="ECO:0000259" key="1">
    <source>
        <dbReference type="SMART" id="SM00256"/>
    </source>
</evidence>
<gene>
    <name evidence="3" type="primary">LOC113735560</name>
</gene>
<dbReference type="OrthoDB" id="612216at2759"/>
<dbReference type="Proteomes" id="UP001652660">
    <property type="component" value="Chromosome 3c"/>
</dbReference>
<dbReference type="GeneID" id="113735560"/>
<accession>A0A6P6WSQ9</accession>
<dbReference type="InterPro" id="IPR053772">
    <property type="entry name" value="At1g61320/At1g61330-like"/>
</dbReference>
<dbReference type="PANTHER" id="PTHR34145">
    <property type="entry name" value="OS02G0105600 PROTEIN"/>
    <property type="match status" value="1"/>
</dbReference>
<proteinExistence type="predicted"/>
<sequence length="577" mass="66387">MEKEVPLYLPEGIIHHIFSFLNTKQRAQASLLSKAWLKAWRTNPRLDFDDRYFHQIKNPVCKFFEDQRNCSLKHPGNCSSCEEKFRAHVSNYTLLRKHDYQDHHIEEFNLSMTLIKDDYVACDLINTWLGFAVEFGVKVLQVTLHQGLYSSYTLPIGHILPKAESLTELRAKNCRFPMQIYGERNIMCKNIKVLKFEEVYITNEMFDCLIAGCPSINDLVIIDCRGLNKIELINLCSLEKLRIYVKNDLTIKVDQAPCLENVELLSLEWMNFVQLGTSPNLKSLSLYSGRCIRNGQLFDDFVTKFPRLEYLRVIESGSFSGLERINLTSHSLKHIHWFSTSEMPKELDIDAPSLASFSYTNQIIPNLSFASASCKMRSCISICCPHLIDYSWFLRLYKLVLNLVPSRISLGIELPHAKHGFQESIEDRLIAMIASTCVPVQVEELQLYTVAKWSPNIDEHSCINLIDGLLLACHPKTLVLPKTKAHLSTGNFMIKYLLNMLADRRDEESCKSPCTKLWQKDLKKVVIKQPPLDCNTLLDESVSFESGKMQIIFALEWDDDASLNSSKARVRSRYHEP</sequence>
<dbReference type="Pfam" id="PF23622">
    <property type="entry name" value="LRR_At1g61320_AtMIF1"/>
    <property type="match status" value="1"/>
</dbReference>
<dbReference type="InterPro" id="IPR055357">
    <property type="entry name" value="LRR_At1g61320_AtMIF1"/>
</dbReference>
<dbReference type="InterPro" id="IPR001810">
    <property type="entry name" value="F-box_dom"/>
</dbReference>
<dbReference type="SUPFAM" id="SSF81383">
    <property type="entry name" value="F-box domain"/>
    <property type="match status" value="1"/>
</dbReference>
<organism evidence="2 3">
    <name type="scientific">Coffea arabica</name>
    <name type="common">Arabian coffee</name>
    <dbReference type="NCBI Taxonomy" id="13443"/>
    <lineage>
        <taxon>Eukaryota</taxon>
        <taxon>Viridiplantae</taxon>
        <taxon>Streptophyta</taxon>
        <taxon>Embryophyta</taxon>
        <taxon>Tracheophyta</taxon>
        <taxon>Spermatophyta</taxon>
        <taxon>Magnoliopsida</taxon>
        <taxon>eudicotyledons</taxon>
        <taxon>Gunneridae</taxon>
        <taxon>Pentapetalae</taxon>
        <taxon>asterids</taxon>
        <taxon>lamiids</taxon>
        <taxon>Gentianales</taxon>
        <taxon>Rubiaceae</taxon>
        <taxon>Ixoroideae</taxon>
        <taxon>Gardenieae complex</taxon>
        <taxon>Bertiereae - Coffeeae clade</taxon>
        <taxon>Coffeeae</taxon>
        <taxon>Coffea</taxon>
    </lineage>
</organism>
<dbReference type="Pfam" id="PF00646">
    <property type="entry name" value="F-box"/>
    <property type="match status" value="1"/>
</dbReference>
<protein>
    <recommendedName>
        <fullName evidence="1">F-box domain-containing protein</fullName>
    </recommendedName>
</protein>
<reference evidence="2" key="1">
    <citation type="journal article" date="2025" name="Foods">
        <title>Unveiling the Microbial Signatures of Arabica Coffee Cherries: Insights into Ripeness Specific Diversity, Functional Traits, and Implications for Quality and Safety.</title>
        <authorList>
            <consortium name="RefSeq"/>
            <person name="Tenea G.N."/>
            <person name="Cifuentes V."/>
            <person name="Reyes P."/>
            <person name="Cevallos-Vallejos M."/>
        </authorList>
    </citation>
    <scope>NUCLEOTIDE SEQUENCE [LARGE SCALE GENOMIC DNA]</scope>
</reference>
<dbReference type="InterPro" id="IPR036047">
    <property type="entry name" value="F-box-like_dom_sf"/>
</dbReference>
<dbReference type="RefSeq" id="XP_027118360.1">
    <property type="nucleotide sequence ID" value="XM_027262559.1"/>
</dbReference>
<evidence type="ECO:0000313" key="3">
    <source>
        <dbReference type="RefSeq" id="XP_027118360.1"/>
    </source>
</evidence>
<dbReference type="SMART" id="SM00256">
    <property type="entry name" value="FBOX"/>
    <property type="match status" value="1"/>
</dbReference>
<dbReference type="Gene3D" id="3.80.10.10">
    <property type="entry name" value="Ribonuclease Inhibitor"/>
    <property type="match status" value="1"/>
</dbReference>